<gene>
    <name evidence="2" type="ORF">HW115_19415</name>
</gene>
<keyword evidence="1" id="KW-1133">Transmembrane helix</keyword>
<sequence length="123" mass="13620">MNLQKQWPNDIDGICPKCGKNFDARVNLTVEPSKYGRTVRKIHSRMLAVPLLGFPILLYKVLHSVGQGNVVDHTQSDLIFITVLGLVVPPVITGLLVLTSKVVRVVRCNSCGYTEDYAIENLS</sequence>
<evidence type="ECO:0000256" key="1">
    <source>
        <dbReference type="SAM" id="Phobius"/>
    </source>
</evidence>
<reference evidence="2 3" key="1">
    <citation type="submission" date="2020-07" db="EMBL/GenBank/DDBJ databases">
        <title>Roseicoccus Jingziensis gen. nov., sp. nov., isolated from coastal seawater.</title>
        <authorList>
            <person name="Feng X."/>
        </authorList>
    </citation>
    <scope>NUCLEOTIDE SEQUENCE [LARGE SCALE GENOMIC DNA]</scope>
    <source>
        <strain evidence="2 3">N1E253</strain>
    </source>
</reference>
<keyword evidence="1" id="KW-0812">Transmembrane</keyword>
<dbReference type="EMBL" id="JACBAZ010000040">
    <property type="protein sequence ID" value="NWK57797.1"/>
    <property type="molecule type" value="Genomic_DNA"/>
</dbReference>
<name>A0A851GRY6_9BACT</name>
<feature type="transmembrane region" description="Helical" evidence="1">
    <location>
        <begin position="47"/>
        <end position="66"/>
    </location>
</feature>
<keyword evidence="3" id="KW-1185">Reference proteome</keyword>
<evidence type="ECO:0000313" key="3">
    <source>
        <dbReference type="Proteomes" id="UP000557872"/>
    </source>
</evidence>
<dbReference type="RefSeq" id="WP_178935290.1">
    <property type="nucleotide sequence ID" value="NZ_JACBAZ010000040.1"/>
</dbReference>
<dbReference type="AlphaFoldDB" id="A0A851GRY6"/>
<organism evidence="2 3">
    <name type="scientific">Oceaniferula marina</name>
    <dbReference type="NCBI Taxonomy" id="2748318"/>
    <lineage>
        <taxon>Bacteria</taxon>
        <taxon>Pseudomonadati</taxon>
        <taxon>Verrucomicrobiota</taxon>
        <taxon>Verrucomicrobiia</taxon>
        <taxon>Verrucomicrobiales</taxon>
        <taxon>Verrucomicrobiaceae</taxon>
        <taxon>Oceaniferula</taxon>
    </lineage>
</organism>
<feature type="transmembrane region" description="Helical" evidence="1">
    <location>
        <begin position="78"/>
        <end position="98"/>
    </location>
</feature>
<proteinExistence type="predicted"/>
<evidence type="ECO:0000313" key="2">
    <source>
        <dbReference type="EMBL" id="NWK57797.1"/>
    </source>
</evidence>
<keyword evidence="1" id="KW-0472">Membrane</keyword>
<accession>A0A851GRY6</accession>
<comment type="caution">
    <text evidence="2">The sequence shown here is derived from an EMBL/GenBank/DDBJ whole genome shotgun (WGS) entry which is preliminary data.</text>
</comment>
<protein>
    <submittedName>
        <fullName evidence="2">Uncharacterized protein</fullName>
    </submittedName>
</protein>
<dbReference type="Proteomes" id="UP000557872">
    <property type="component" value="Unassembled WGS sequence"/>
</dbReference>